<feature type="compositionally biased region" description="Acidic residues" evidence="11">
    <location>
        <begin position="316"/>
        <end position="330"/>
    </location>
</feature>
<dbReference type="Gene3D" id="1.10.510.10">
    <property type="entry name" value="Transferase(Phosphotransferase) domain 1"/>
    <property type="match status" value="1"/>
</dbReference>
<dbReference type="GO" id="GO:0005524">
    <property type="term" value="F:ATP binding"/>
    <property type="evidence" value="ECO:0007669"/>
    <property type="project" value="UniProtKB-UniRule"/>
</dbReference>
<dbReference type="PANTHER" id="PTHR47096">
    <property type="entry name" value="MISSHAPEN LIKE KINASE 1"/>
    <property type="match status" value="1"/>
</dbReference>
<evidence type="ECO:0000256" key="9">
    <source>
        <dbReference type="ARBA" id="ARBA00048679"/>
    </source>
</evidence>
<evidence type="ECO:0000313" key="15">
    <source>
        <dbReference type="Proteomes" id="UP000314982"/>
    </source>
</evidence>
<feature type="region of interest" description="Disordered" evidence="11">
    <location>
        <begin position="449"/>
        <end position="473"/>
    </location>
</feature>
<dbReference type="SMART" id="SM00036">
    <property type="entry name" value="CNH"/>
    <property type="match status" value="1"/>
</dbReference>
<dbReference type="AlphaFoldDB" id="A0A4W5K9J9"/>
<keyword evidence="7 10" id="KW-0067">ATP-binding</keyword>
<reference evidence="15" key="1">
    <citation type="submission" date="2018-06" db="EMBL/GenBank/DDBJ databases">
        <title>Genome assembly of Danube salmon.</title>
        <authorList>
            <person name="Macqueen D.J."/>
            <person name="Gundappa M.K."/>
        </authorList>
    </citation>
    <scope>NUCLEOTIDE SEQUENCE [LARGE SCALE GENOMIC DNA]</scope>
</reference>
<dbReference type="Pfam" id="PF00069">
    <property type="entry name" value="Pkinase"/>
    <property type="match status" value="1"/>
</dbReference>
<dbReference type="Pfam" id="PF00780">
    <property type="entry name" value="CNH"/>
    <property type="match status" value="1"/>
</dbReference>
<sequence length="798" mass="91201">MARDCTTRSLDNIDLSALRDPAGIFELVEVVGNGTYGQVYKGRHVKTGQLAAIKVMDVTEEEEDEIKLEINMLKTYSHHRNIATYYGAFVKKSPAGQDDQLWLVMEYCGAGSVTDLVKKTKGNCLKEDWIAYICREVLRGLSHLHLHHVIHRDIKGQNVLLTENAEVKLVDFGVSAQLDRTIGKRNTFIGTPYWMAPEVIACDENPDSTYDYRSDLWSLGITALEMAEGAPPLCDMHPMRALFLIPQRQLSLSRLETPRPTDCLVKNYLHRPATETLLRHSFIKDLPNERQVRIMLKDHLDRTRKKRDKGEYEYSGSEDEEEEMNEEEGEPSSIVNLPGESTLRREFLRLQQENKSRSEAQRQQQVLQQQLQDQERYKQQLLAERQKRIQQQKEQRKRLEDVRDTLYPPGKSISSSSSSFTPFIDPRLLQISPPQSPVASGKPLANQEPIRREGHRKGSVVNVNPTNIRPQSDTPEIRKYKKKFNTEILCAGLWGVNLLVGTENGLWLLDRSGQGKVYSLISRRRFQQMDVLEGLNVLITISGKKNKLRLYYLSWLRNKILRNDPEVEKRQGWTSVGDLEGCVHYKVVRYEKIKFLVIALKNAVEVYAWAPKPYHKFMAFKSFGSLPQRPLSVDLTVEDGQRLKVIYGSLSGFHAIDVDSGTPYDLYLPTHIQGVIRPHAIIILPNSSGMEVLVCYEDEGVYIDTYGRITKETVLQWGEMPASVAYLQSNQVMGWGDKAIELRSANTGNLEGVFMHKKAQKLKFLCERNDKVFFASVQSGGSSQIYFMTLGQNSLFNW</sequence>
<accession>A0A4W5K9J9</accession>
<evidence type="ECO:0000256" key="2">
    <source>
        <dbReference type="ARBA" id="ARBA00012513"/>
    </source>
</evidence>
<evidence type="ECO:0000313" key="14">
    <source>
        <dbReference type="Ensembl" id="ENSHHUP00000008639.1"/>
    </source>
</evidence>
<comment type="catalytic activity">
    <reaction evidence="8">
        <text>L-threonyl-[protein] + ATP = O-phospho-L-threonyl-[protein] + ADP + H(+)</text>
        <dbReference type="Rhea" id="RHEA:46608"/>
        <dbReference type="Rhea" id="RHEA-COMP:11060"/>
        <dbReference type="Rhea" id="RHEA-COMP:11605"/>
        <dbReference type="ChEBI" id="CHEBI:15378"/>
        <dbReference type="ChEBI" id="CHEBI:30013"/>
        <dbReference type="ChEBI" id="CHEBI:30616"/>
        <dbReference type="ChEBI" id="CHEBI:61977"/>
        <dbReference type="ChEBI" id="CHEBI:456216"/>
        <dbReference type="EC" id="2.7.11.1"/>
    </reaction>
</comment>
<dbReference type="PROSITE" id="PS50219">
    <property type="entry name" value="CNH"/>
    <property type="match status" value="1"/>
</dbReference>
<dbReference type="PROSITE" id="PS50011">
    <property type="entry name" value="PROTEIN_KINASE_DOM"/>
    <property type="match status" value="1"/>
</dbReference>
<dbReference type="FunFam" id="3.30.200.20:FF:000006">
    <property type="entry name" value="TRAF2 and NCK-interacting protein kinase isoform 4"/>
    <property type="match status" value="1"/>
</dbReference>
<evidence type="ECO:0000256" key="6">
    <source>
        <dbReference type="ARBA" id="ARBA00022777"/>
    </source>
</evidence>
<feature type="compositionally biased region" description="Basic and acidic residues" evidence="11">
    <location>
        <begin position="386"/>
        <end position="404"/>
    </location>
</feature>
<dbReference type="SUPFAM" id="SSF56112">
    <property type="entry name" value="Protein kinase-like (PK-like)"/>
    <property type="match status" value="1"/>
</dbReference>
<feature type="region of interest" description="Disordered" evidence="11">
    <location>
        <begin position="302"/>
        <end position="340"/>
    </location>
</feature>
<comment type="similarity">
    <text evidence="1">Belongs to the protein kinase superfamily. STE Ser/Thr protein kinase family. STE20 subfamily.</text>
</comment>
<evidence type="ECO:0000256" key="11">
    <source>
        <dbReference type="SAM" id="MobiDB-lite"/>
    </source>
</evidence>
<feature type="compositionally biased region" description="Polar residues" evidence="11">
    <location>
        <begin position="461"/>
        <end position="473"/>
    </location>
</feature>
<reference evidence="14" key="2">
    <citation type="submission" date="2025-08" db="UniProtKB">
        <authorList>
            <consortium name="Ensembl"/>
        </authorList>
    </citation>
    <scope>IDENTIFICATION</scope>
</reference>
<dbReference type="PANTHER" id="PTHR47096:SF1">
    <property type="entry name" value="MISSHAPEN LIKE KINASE 1"/>
    <property type="match status" value="1"/>
</dbReference>
<evidence type="ECO:0000256" key="1">
    <source>
        <dbReference type="ARBA" id="ARBA00008874"/>
    </source>
</evidence>
<dbReference type="PROSITE" id="PS00107">
    <property type="entry name" value="PROTEIN_KINASE_ATP"/>
    <property type="match status" value="1"/>
</dbReference>
<evidence type="ECO:0000259" key="13">
    <source>
        <dbReference type="PROSITE" id="PS50219"/>
    </source>
</evidence>
<dbReference type="Gene3D" id="3.30.200.20">
    <property type="entry name" value="Phosphorylase Kinase, domain 1"/>
    <property type="match status" value="1"/>
</dbReference>
<feature type="domain" description="Protein kinase" evidence="12">
    <location>
        <begin position="25"/>
        <end position="283"/>
    </location>
</feature>
<dbReference type="InterPro" id="IPR017441">
    <property type="entry name" value="Protein_kinase_ATP_BS"/>
</dbReference>
<dbReference type="Ensembl" id="ENSHHUT00000008896.1">
    <property type="protein sequence ID" value="ENSHHUP00000008639.1"/>
    <property type="gene ID" value="ENSHHUG00000004420.1"/>
</dbReference>
<evidence type="ECO:0000256" key="10">
    <source>
        <dbReference type="PROSITE-ProRule" id="PRU10141"/>
    </source>
</evidence>
<evidence type="ECO:0000256" key="5">
    <source>
        <dbReference type="ARBA" id="ARBA00022741"/>
    </source>
</evidence>
<dbReference type="InterPro" id="IPR008271">
    <property type="entry name" value="Ser/Thr_kinase_AS"/>
</dbReference>
<comment type="catalytic activity">
    <reaction evidence="9">
        <text>L-seryl-[protein] + ATP = O-phospho-L-seryl-[protein] + ADP + H(+)</text>
        <dbReference type="Rhea" id="RHEA:17989"/>
        <dbReference type="Rhea" id="RHEA-COMP:9863"/>
        <dbReference type="Rhea" id="RHEA-COMP:11604"/>
        <dbReference type="ChEBI" id="CHEBI:15378"/>
        <dbReference type="ChEBI" id="CHEBI:29999"/>
        <dbReference type="ChEBI" id="CHEBI:30616"/>
        <dbReference type="ChEBI" id="CHEBI:83421"/>
        <dbReference type="ChEBI" id="CHEBI:456216"/>
        <dbReference type="EC" id="2.7.11.1"/>
    </reaction>
</comment>
<name>A0A4W5K9J9_9TELE</name>
<dbReference type="GO" id="GO:0004674">
    <property type="term" value="F:protein serine/threonine kinase activity"/>
    <property type="evidence" value="ECO:0007669"/>
    <property type="project" value="UniProtKB-KW"/>
</dbReference>
<protein>
    <recommendedName>
        <fullName evidence="2">non-specific serine/threonine protein kinase</fullName>
        <ecNumber evidence="2">2.7.11.1</ecNumber>
    </recommendedName>
</protein>
<evidence type="ECO:0000256" key="8">
    <source>
        <dbReference type="ARBA" id="ARBA00047899"/>
    </source>
</evidence>
<dbReference type="PROSITE" id="PS00108">
    <property type="entry name" value="PROTEIN_KINASE_ST"/>
    <property type="match status" value="1"/>
</dbReference>
<keyword evidence="6" id="KW-0418">Kinase</keyword>
<keyword evidence="15" id="KW-1185">Reference proteome</keyword>
<evidence type="ECO:0000256" key="3">
    <source>
        <dbReference type="ARBA" id="ARBA00022527"/>
    </source>
</evidence>
<dbReference type="FunFam" id="1.10.510.10:FF:000003">
    <property type="entry name" value="TRAF2 and NCK-interacting protein kinase isoform 4"/>
    <property type="match status" value="1"/>
</dbReference>
<dbReference type="EC" id="2.7.11.1" evidence="2"/>
<evidence type="ECO:0000259" key="12">
    <source>
        <dbReference type="PROSITE" id="PS50011"/>
    </source>
</evidence>
<proteinExistence type="inferred from homology"/>
<dbReference type="Proteomes" id="UP000314982">
    <property type="component" value="Unassembled WGS sequence"/>
</dbReference>
<dbReference type="InterPro" id="IPR011009">
    <property type="entry name" value="Kinase-like_dom_sf"/>
</dbReference>
<keyword evidence="5 10" id="KW-0547">Nucleotide-binding</keyword>
<evidence type="ECO:0000256" key="4">
    <source>
        <dbReference type="ARBA" id="ARBA00022679"/>
    </source>
</evidence>
<dbReference type="GeneTree" id="ENSGT00950000183196"/>
<dbReference type="InterPro" id="IPR051700">
    <property type="entry name" value="STE20_Ser-Thr_kinase"/>
</dbReference>
<feature type="domain" description="CNH" evidence="13">
    <location>
        <begin position="485"/>
        <end position="772"/>
    </location>
</feature>
<dbReference type="InterPro" id="IPR001180">
    <property type="entry name" value="CNH_dom"/>
</dbReference>
<keyword evidence="4" id="KW-0808">Transferase</keyword>
<keyword evidence="3" id="KW-0723">Serine/threonine-protein kinase</keyword>
<organism evidence="14 15">
    <name type="scientific">Hucho hucho</name>
    <name type="common">huchen</name>
    <dbReference type="NCBI Taxonomy" id="62062"/>
    <lineage>
        <taxon>Eukaryota</taxon>
        <taxon>Metazoa</taxon>
        <taxon>Chordata</taxon>
        <taxon>Craniata</taxon>
        <taxon>Vertebrata</taxon>
        <taxon>Euteleostomi</taxon>
        <taxon>Actinopterygii</taxon>
        <taxon>Neopterygii</taxon>
        <taxon>Teleostei</taxon>
        <taxon>Protacanthopterygii</taxon>
        <taxon>Salmoniformes</taxon>
        <taxon>Salmonidae</taxon>
        <taxon>Salmoninae</taxon>
        <taxon>Hucho</taxon>
    </lineage>
</organism>
<evidence type="ECO:0000256" key="7">
    <source>
        <dbReference type="ARBA" id="ARBA00022840"/>
    </source>
</evidence>
<feature type="binding site" evidence="10">
    <location>
        <position position="54"/>
    </location>
    <ligand>
        <name>ATP</name>
        <dbReference type="ChEBI" id="CHEBI:30616"/>
    </ligand>
</feature>
<feature type="region of interest" description="Disordered" evidence="11">
    <location>
        <begin position="386"/>
        <end position="419"/>
    </location>
</feature>
<reference evidence="14" key="3">
    <citation type="submission" date="2025-09" db="UniProtKB">
        <authorList>
            <consortium name="Ensembl"/>
        </authorList>
    </citation>
    <scope>IDENTIFICATION</scope>
</reference>
<dbReference type="GO" id="GO:0005829">
    <property type="term" value="C:cytosol"/>
    <property type="evidence" value="ECO:0007669"/>
    <property type="project" value="TreeGrafter"/>
</dbReference>
<dbReference type="SMART" id="SM00220">
    <property type="entry name" value="S_TKc"/>
    <property type="match status" value="1"/>
</dbReference>
<dbReference type="InterPro" id="IPR000719">
    <property type="entry name" value="Prot_kinase_dom"/>
</dbReference>